<keyword evidence="3" id="KW-1185">Reference proteome</keyword>
<feature type="chain" id="PRO_5029517952" evidence="2">
    <location>
        <begin position="19"/>
        <end position="119"/>
    </location>
</feature>
<name>A0A7I5EC16_HAECO</name>
<feature type="signal peptide" evidence="2">
    <location>
        <begin position="1"/>
        <end position="18"/>
    </location>
</feature>
<evidence type="ECO:0000313" key="3">
    <source>
        <dbReference type="Proteomes" id="UP000025227"/>
    </source>
</evidence>
<organism evidence="3 4">
    <name type="scientific">Haemonchus contortus</name>
    <name type="common">Barber pole worm</name>
    <dbReference type="NCBI Taxonomy" id="6289"/>
    <lineage>
        <taxon>Eukaryota</taxon>
        <taxon>Metazoa</taxon>
        <taxon>Ecdysozoa</taxon>
        <taxon>Nematoda</taxon>
        <taxon>Chromadorea</taxon>
        <taxon>Rhabditida</taxon>
        <taxon>Rhabditina</taxon>
        <taxon>Rhabditomorpha</taxon>
        <taxon>Strongyloidea</taxon>
        <taxon>Trichostrongylidae</taxon>
        <taxon>Haemonchus</taxon>
    </lineage>
</organism>
<evidence type="ECO:0000313" key="4">
    <source>
        <dbReference type="WBParaSite" id="HCON_00132550-00001"/>
    </source>
</evidence>
<feature type="region of interest" description="Disordered" evidence="1">
    <location>
        <begin position="23"/>
        <end position="42"/>
    </location>
</feature>
<dbReference type="WBParaSite" id="HCON_00132550-00001">
    <property type="protein sequence ID" value="HCON_00132550-00001"/>
    <property type="gene ID" value="HCON_00132550"/>
</dbReference>
<evidence type="ECO:0000256" key="2">
    <source>
        <dbReference type="SAM" id="SignalP"/>
    </source>
</evidence>
<accession>A0A7I5EC16</accession>
<feature type="compositionally biased region" description="Polar residues" evidence="1">
    <location>
        <begin position="25"/>
        <end position="42"/>
    </location>
</feature>
<evidence type="ECO:0000256" key="1">
    <source>
        <dbReference type="SAM" id="MobiDB-lite"/>
    </source>
</evidence>
<dbReference type="OMA" id="NWLVTAF"/>
<dbReference type="OrthoDB" id="10301980at2759"/>
<dbReference type="AlphaFoldDB" id="A0A7I5EC16"/>
<keyword evidence="2" id="KW-0732">Signal</keyword>
<sequence>MSWVTVLFTVFIAYRVNSGGLPPLASSNTPRQSSTEFGSNGTIMNTTTASGLSSYPTTVRYDDYADKEESVLGTKVVTGMVVQALNWLVTAFIGLIADSVERSNSTEPYEESEVEWKPY</sequence>
<proteinExistence type="predicted"/>
<dbReference type="Proteomes" id="UP000025227">
    <property type="component" value="Unplaced"/>
</dbReference>
<protein>
    <submittedName>
        <fullName evidence="4">Salivary secreted peptide</fullName>
    </submittedName>
</protein>
<reference evidence="4" key="1">
    <citation type="submission" date="2020-12" db="UniProtKB">
        <authorList>
            <consortium name="WormBaseParasite"/>
        </authorList>
    </citation>
    <scope>IDENTIFICATION</scope>
    <source>
        <strain evidence="4">MHco3</strain>
    </source>
</reference>